<keyword evidence="1" id="KW-0732">Signal</keyword>
<name>A0A927AU19_9BACT</name>
<dbReference type="InterPro" id="IPR025665">
    <property type="entry name" value="Beta-barrel_OMP_2"/>
</dbReference>
<proteinExistence type="predicted"/>
<dbReference type="AlphaFoldDB" id="A0A927AU19"/>
<organism evidence="3 4">
    <name type="scientific">Spirosoma profusum</name>
    <dbReference type="NCBI Taxonomy" id="2771354"/>
    <lineage>
        <taxon>Bacteria</taxon>
        <taxon>Pseudomonadati</taxon>
        <taxon>Bacteroidota</taxon>
        <taxon>Cytophagia</taxon>
        <taxon>Cytophagales</taxon>
        <taxon>Cytophagaceae</taxon>
        <taxon>Spirosoma</taxon>
    </lineage>
</organism>
<dbReference type="EMBL" id="JACWZY010000012">
    <property type="protein sequence ID" value="MBD2701997.1"/>
    <property type="molecule type" value="Genomic_DNA"/>
</dbReference>
<gene>
    <name evidence="3" type="ORF">IC229_15210</name>
</gene>
<dbReference type="RefSeq" id="WP_190887855.1">
    <property type="nucleotide sequence ID" value="NZ_JACWZY010000012.1"/>
</dbReference>
<sequence length="213" mass="21998">MKKFTVLTVCLFITVLTSFAQVRIGVTGGLQMANQKNSIGGFSISGTNRIGYTAGLLIDAALSESFSIRPQILYSVKGTKFDLGGLSGGLANGNVTLAFNYIEVPIQVTYGLEAGPGRLVLGAGPYVGYALSGTTSGSVQGQSGSENIEFGSAEDQVKRLDYGLRLSGGYELSSGLSISAFYSPGLANLANGSNQTTTNTAFGLTLGFLFGGE</sequence>
<protein>
    <submittedName>
        <fullName evidence="3">PorT family protein</fullName>
    </submittedName>
</protein>
<feature type="chain" id="PRO_5037817728" evidence="1">
    <location>
        <begin position="21"/>
        <end position="213"/>
    </location>
</feature>
<dbReference type="Pfam" id="PF13568">
    <property type="entry name" value="OMP_b-brl_2"/>
    <property type="match status" value="1"/>
</dbReference>
<evidence type="ECO:0000313" key="3">
    <source>
        <dbReference type="EMBL" id="MBD2701997.1"/>
    </source>
</evidence>
<keyword evidence="4" id="KW-1185">Reference proteome</keyword>
<evidence type="ECO:0000256" key="1">
    <source>
        <dbReference type="SAM" id="SignalP"/>
    </source>
</evidence>
<accession>A0A927AU19</accession>
<dbReference type="Proteomes" id="UP000598820">
    <property type="component" value="Unassembled WGS sequence"/>
</dbReference>
<evidence type="ECO:0000313" key="4">
    <source>
        <dbReference type="Proteomes" id="UP000598820"/>
    </source>
</evidence>
<reference evidence="3" key="1">
    <citation type="submission" date="2020-09" db="EMBL/GenBank/DDBJ databases">
        <authorList>
            <person name="Kim M.K."/>
        </authorList>
    </citation>
    <scope>NUCLEOTIDE SEQUENCE</scope>
    <source>
        <strain evidence="3">BT702</strain>
    </source>
</reference>
<feature type="domain" description="Outer membrane protein beta-barrel" evidence="2">
    <location>
        <begin position="19"/>
        <end position="190"/>
    </location>
</feature>
<feature type="signal peptide" evidence="1">
    <location>
        <begin position="1"/>
        <end position="20"/>
    </location>
</feature>
<evidence type="ECO:0000259" key="2">
    <source>
        <dbReference type="Pfam" id="PF13568"/>
    </source>
</evidence>
<comment type="caution">
    <text evidence="3">The sequence shown here is derived from an EMBL/GenBank/DDBJ whole genome shotgun (WGS) entry which is preliminary data.</text>
</comment>